<evidence type="ECO:0000313" key="2">
    <source>
        <dbReference type="EMBL" id="QDG01233.1"/>
    </source>
</evidence>
<dbReference type="GO" id="GO:0004519">
    <property type="term" value="F:endonuclease activity"/>
    <property type="evidence" value="ECO:0007669"/>
    <property type="project" value="UniProtKB-KW"/>
</dbReference>
<dbReference type="Pfam" id="PF00961">
    <property type="entry name" value="LAGLIDADG_1"/>
    <property type="match status" value="2"/>
</dbReference>
<feature type="domain" description="Homing endonuclease LAGLIDADG" evidence="1">
    <location>
        <begin position="12"/>
        <end position="111"/>
    </location>
</feature>
<geneLocation type="mitochondrion" evidence="2"/>
<dbReference type="InterPro" id="IPR004860">
    <property type="entry name" value="LAGLIDADG_dom"/>
</dbReference>
<protein>
    <submittedName>
        <fullName evidence="2">LAGLIDADG endonuclease</fullName>
    </submittedName>
</protein>
<dbReference type="PANTHER" id="PTHR36181:SF2">
    <property type="entry name" value="INTRON-ENCODED ENDONUCLEASE AI3-RELATED"/>
    <property type="match status" value="1"/>
</dbReference>
<keyword evidence="2" id="KW-0378">Hydrolase</keyword>
<name>A0A513U0S4_9PEZI</name>
<dbReference type="AlphaFoldDB" id="A0A513U0S4"/>
<feature type="domain" description="Homing endonuclease LAGLIDADG" evidence="1">
    <location>
        <begin position="188"/>
        <end position="284"/>
    </location>
</feature>
<keyword evidence="2" id="KW-0540">Nuclease</keyword>
<dbReference type="Gene3D" id="3.10.28.10">
    <property type="entry name" value="Homing endonucleases"/>
    <property type="match status" value="2"/>
</dbReference>
<gene>
    <name evidence="2" type="primary">orf366</name>
</gene>
<reference evidence="2" key="1">
    <citation type="journal article" name="Sci. Rep.">
        <title>Characterization of the mitochondrial genome of the pathogenic fungus Scytalidium auriculariicola (Leotiomycetes) and insights into its phylogenetics.</title>
        <authorList>
            <person name="Chen C."/>
            <person name="Li Q."/>
            <person name="Fu R."/>
            <person name="Wang J."/>
            <person name="Xiong C."/>
            <person name="Fan Z."/>
            <person name="Hu R."/>
            <person name="Zhang H."/>
            <person name="Lu D."/>
        </authorList>
    </citation>
    <scope>NUCLEOTIDE SEQUENCE</scope>
    <source>
        <tissue evidence="2">Mycelium</tissue>
    </source>
</reference>
<organism evidence="2">
    <name type="scientific">Scytalidium sp</name>
    <dbReference type="NCBI Taxonomy" id="1715249"/>
    <lineage>
        <taxon>Eukaryota</taxon>
        <taxon>Fungi</taxon>
        <taxon>Dikarya</taxon>
        <taxon>Ascomycota</taxon>
        <taxon>Pezizomycotina</taxon>
        <taxon>Leotiomycetes</taxon>
        <taxon>Leotiomycetes incertae sedis</taxon>
        <taxon>Scytalidium</taxon>
    </lineage>
</organism>
<evidence type="ECO:0000259" key="1">
    <source>
        <dbReference type="Pfam" id="PF00961"/>
    </source>
</evidence>
<sequence>MSQSVSLNHEYIAGFVQADGSFGATVTEKNKNLYLSLAFTIVQNVKYKEVILEIQQIFGGVGHWYYNDKDNTIRYQVTNKKDLLNNIIPFFMKHQLRGDKLLSFLRFKYIVEMLNENAHKNNKSVLLSLIVIASNLNPLGKIGNKIRHLNKEEQQYVIDNKQPDGIDISRLTNSIKTFKQNPLTREFITGLFDGDGNLTIYLKPITSKVKLSQGIKVNEEIKYSIGCSFTIVQDIYNLPLLEEIKEYFSCSTQETGYIYKLSDKCYIYKVSSKPDIMSNVLPKLIDENDLNNINNVDLSKLPVMKSNQILYGAKILLSCPKGSIKGQEKLIEILKWLYLIHKNSNNIKLEEYVNNKLIELARVKDK</sequence>
<dbReference type="InterPro" id="IPR051289">
    <property type="entry name" value="LAGLIDADG_Endonuclease"/>
</dbReference>
<accession>A0A513U0S4</accession>
<dbReference type="EMBL" id="MK111108">
    <property type="protein sequence ID" value="QDG01233.1"/>
    <property type="molecule type" value="Genomic_DNA"/>
</dbReference>
<dbReference type="GO" id="GO:0005739">
    <property type="term" value="C:mitochondrion"/>
    <property type="evidence" value="ECO:0007669"/>
    <property type="project" value="UniProtKB-ARBA"/>
</dbReference>
<proteinExistence type="predicted"/>
<dbReference type="SUPFAM" id="SSF55608">
    <property type="entry name" value="Homing endonucleases"/>
    <property type="match status" value="2"/>
</dbReference>
<dbReference type="InterPro" id="IPR027434">
    <property type="entry name" value="Homing_endonucl"/>
</dbReference>
<dbReference type="PANTHER" id="PTHR36181">
    <property type="entry name" value="INTRON-ENCODED ENDONUCLEASE AI3-RELATED"/>
    <property type="match status" value="1"/>
</dbReference>
<keyword evidence="2" id="KW-0255">Endonuclease</keyword>
<keyword evidence="2" id="KW-0496">Mitochondrion</keyword>